<dbReference type="Proteomes" id="UP000557872">
    <property type="component" value="Unassembled WGS sequence"/>
</dbReference>
<keyword evidence="1" id="KW-0812">Transmembrane</keyword>
<feature type="transmembrane region" description="Helical" evidence="1">
    <location>
        <begin position="66"/>
        <end position="88"/>
    </location>
</feature>
<accession>A0A851GRM8</accession>
<evidence type="ECO:0000256" key="1">
    <source>
        <dbReference type="SAM" id="Phobius"/>
    </source>
</evidence>
<dbReference type="EMBL" id="JACBAZ010000035">
    <property type="protein sequence ID" value="NWK57775.1"/>
    <property type="molecule type" value="Genomic_DNA"/>
</dbReference>
<organism evidence="2 3">
    <name type="scientific">Oceaniferula marina</name>
    <dbReference type="NCBI Taxonomy" id="2748318"/>
    <lineage>
        <taxon>Bacteria</taxon>
        <taxon>Pseudomonadati</taxon>
        <taxon>Verrucomicrobiota</taxon>
        <taxon>Verrucomicrobiia</taxon>
        <taxon>Verrucomicrobiales</taxon>
        <taxon>Verrucomicrobiaceae</taxon>
        <taxon>Oceaniferula</taxon>
    </lineage>
</organism>
<comment type="caution">
    <text evidence="2">The sequence shown here is derived from an EMBL/GenBank/DDBJ whole genome shotgun (WGS) entry which is preliminary data.</text>
</comment>
<evidence type="ECO:0000313" key="3">
    <source>
        <dbReference type="Proteomes" id="UP000557872"/>
    </source>
</evidence>
<protein>
    <submittedName>
        <fullName evidence="2">Uncharacterized protein</fullName>
    </submittedName>
</protein>
<keyword evidence="1" id="KW-0472">Membrane</keyword>
<reference evidence="2 3" key="1">
    <citation type="submission" date="2020-07" db="EMBL/GenBank/DDBJ databases">
        <title>Roseicoccus Jingziensis gen. nov., sp. nov., isolated from coastal seawater.</title>
        <authorList>
            <person name="Feng X."/>
        </authorList>
    </citation>
    <scope>NUCLEOTIDE SEQUENCE [LARGE SCALE GENOMIC DNA]</scope>
    <source>
        <strain evidence="2 3">N1E253</strain>
    </source>
</reference>
<gene>
    <name evidence="2" type="ORF">HW115_19305</name>
</gene>
<dbReference type="RefSeq" id="WP_178935246.1">
    <property type="nucleotide sequence ID" value="NZ_JACBAZ010000035.1"/>
</dbReference>
<sequence>MTKIIRLTSRSTRQLVASGPDFSAGLQNRNFNLCATGTSLPVCFTLDKKLNPKLLMKAKFDHSNSALSAITCSAVIAVLFTLLGFYFYGMPYSIFGSSDRPNVDISEASNGMKICIDPSGTELTLTRNGRWVATGVGAIEELEPFLKSEAELSIRQGYAPILRLRIHKDANSSYMQDATRIAERLGYKSVYIAVKRPSKLVQQVAAPDS</sequence>
<keyword evidence="1" id="KW-1133">Transmembrane helix</keyword>
<keyword evidence="3" id="KW-1185">Reference proteome</keyword>
<evidence type="ECO:0000313" key="2">
    <source>
        <dbReference type="EMBL" id="NWK57775.1"/>
    </source>
</evidence>
<proteinExistence type="predicted"/>
<name>A0A851GRM8_9BACT</name>
<dbReference type="AlphaFoldDB" id="A0A851GRM8"/>